<gene>
    <name evidence="7" type="ORF">GCM10009533_67730</name>
</gene>
<keyword evidence="3 5" id="KW-1133">Transmembrane helix</keyword>
<evidence type="ECO:0000256" key="4">
    <source>
        <dbReference type="ARBA" id="ARBA00023136"/>
    </source>
</evidence>
<accession>A0ABN1E985</accession>
<dbReference type="EMBL" id="BAAAGS010000090">
    <property type="protein sequence ID" value="GAA0561266.1"/>
    <property type="molecule type" value="Genomic_DNA"/>
</dbReference>
<evidence type="ECO:0000313" key="7">
    <source>
        <dbReference type="EMBL" id="GAA0561266.1"/>
    </source>
</evidence>
<dbReference type="Pfam" id="PF06803">
    <property type="entry name" value="DUF1232"/>
    <property type="match status" value="1"/>
</dbReference>
<evidence type="ECO:0000256" key="1">
    <source>
        <dbReference type="ARBA" id="ARBA00004127"/>
    </source>
</evidence>
<comment type="subcellular location">
    <subcellularLocation>
        <location evidence="1">Endomembrane system</location>
        <topology evidence="1">Multi-pass membrane protein</topology>
    </subcellularLocation>
</comment>
<keyword evidence="4 5" id="KW-0472">Membrane</keyword>
<reference evidence="7 8" key="1">
    <citation type="journal article" date="2019" name="Int. J. Syst. Evol. Microbiol.">
        <title>The Global Catalogue of Microorganisms (GCM) 10K type strain sequencing project: providing services to taxonomists for standard genome sequencing and annotation.</title>
        <authorList>
            <consortium name="The Broad Institute Genomics Platform"/>
            <consortium name="The Broad Institute Genome Sequencing Center for Infectious Disease"/>
            <person name="Wu L."/>
            <person name="Ma J."/>
        </authorList>
    </citation>
    <scope>NUCLEOTIDE SEQUENCE [LARGE SCALE GENOMIC DNA]</scope>
    <source>
        <strain evidence="7 8">JCM 10303</strain>
    </source>
</reference>
<protein>
    <recommendedName>
        <fullName evidence="6">DUF1232 domain-containing protein</fullName>
    </recommendedName>
</protein>
<feature type="domain" description="DUF1232" evidence="6">
    <location>
        <begin position="61"/>
        <end position="95"/>
    </location>
</feature>
<evidence type="ECO:0000256" key="2">
    <source>
        <dbReference type="ARBA" id="ARBA00022692"/>
    </source>
</evidence>
<dbReference type="InterPro" id="IPR010652">
    <property type="entry name" value="DUF1232"/>
</dbReference>
<keyword evidence="8" id="KW-1185">Reference proteome</keyword>
<proteinExistence type="predicted"/>
<feature type="transmembrane region" description="Helical" evidence="5">
    <location>
        <begin position="6"/>
        <end position="26"/>
    </location>
</feature>
<name>A0ABN1E985_SACER</name>
<dbReference type="Proteomes" id="UP001500729">
    <property type="component" value="Unassembled WGS sequence"/>
</dbReference>
<sequence length="134" mass="14168">MAEVFAGFGAGLLVLGLAPVVTLLLVRPEGLLLREAARLAPGVAGLLTGLARDGGVPRLVRLRLWLLLAYLAMPFDLEPDFAPALGLADDAVIVAVAMSTTLRRVGFDAVERHWPDSRESFAVLRRLAPSAGTA</sequence>
<evidence type="ECO:0000256" key="3">
    <source>
        <dbReference type="ARBA" id="ARBA00022989"/>
    </source>
</evidence>
<comment type="caution">
    <text evidence="7">The sequence shown here is derived from an EMBL/GenBank/DDBJ whole genome shotgun (WGS) entry which is preliminary data.</text>
</comment>
<evidence type="ECO:0000313" key="8">
    <source>
        <dbReference type="Proteomes" id="UP001500729"/>
    </source>
</evidence>
<keyword evidence="2 5" id="KW-0812">Transmembrane</keyword>
<organism evidence="7 8">
    <name type="scientific">Saccharopolyspora erythraea</name>
    <name type="common">Streptomyces erythraeus</name>
    <dbReference type="NCBI Taxonomy" id="1836"/>
    <lineage>
        <taxon>Bacteria</taxon>
        <taxon>Bacillati</taxon>
        <taxon>Actinomycetota</taxon>
        <taxon>Actinomycetes</taxon>
        <taxon>Pseudonocardiales</taxon>
        <taxon>Pseudonocardiaceae</taxon>
        <taxon>Saccharopolyspora</taxon>
    </lineage>
</organism>
<evidence type="ECO:0000256" key="5">
    <source>
        <dbReference type="SAM" id="Phobius"/>
    </source>
</evidence>
<evidence type="ECO:0000259" key="6">
    <source>
        <dbReference type="Pfam" id="PF06803"/>
    </source>
</evidence>